<gene>
    <name evidence="1" type="ORF">SDC9_102229</name>
</gene>
<dbReference type="AlphaFoldDB" id="A0A645AQ95"/>
<protein>
    <submittedName>
        <fullName evidence="1">Uncharacterized protein</fullName>
    </submittedName>
</protein>
<comment type="caution">
    <text evidence="1">The sequence shown here is derived from an EMBL/GenBank/DDBJ whole genome shotgun (WGS) entry which is preliminary data.</text>
</comment>
<evidence type="ECO:0000313" key="1">
    <source>
        <dbReference type="EMBL" id="MPM55432.1"/>
    </source>
</evidence>
<name>A0A645AQ95_9ZZZZ</name>
<accession>A0A645AQ95</accession>
<proteinExistence type="predicted"/>
<organism evidence="1">
    <name type="scientific">bioreactor metagenome</name>
    <dbReference type="NCBI Taxonomy" id="1076179"/>
    <lineage>
        <taxon>unclassified sequences</taxon>
        <taxon>metagenomes</taxon>
        <taxon>ecological metagenomes</taxon>
    </lineage>
</organism>
<sequence>MAEQQAEQLPVIEGKQGTGLLVIDLDMFLSLKHAQGKQSSSQRVEQLFQRFRCKRGKVTLVLLTEGDFPFLADHTQE</sequence>
<reference evidence="1" key="1">
    <citation type="submission" date="2019-08" db="EMBL/GenBank/DDBJ databases">
        <authorList>
            <person name="Kucharzyk K."/>
            <person name="Murdoch R.W."/>
            <person name="Higgins S."/>
            <person name="Loffler F."/>
        </authorList>
    </citation>
    <scope>NUCLEOTIDE SEQUENCE</scope>
</reference>
<dbReference type="EMBL" id="VSSQ01015270">
    <property type="protein sequence ID" value="MPM55432.1"/>
    <property type="molecule type" value="Genomic_DNA"/>
</dbReference>